<keyword evidence="10" id="KW-0238">DNA-binding</keyword>
<evidence type="ECO:0000256" key="10">
    <source>
        <dbReference type="ARBA" id="ARBA00023125"/>
    </source>
</evidence>
<dbReference type="InterPro" id="IPR037068">
    <property type="entry name" value="DNA_primase_core_N_sf"/>
</dbReference>
<feature type="domain" description="Toprim" evidence="12">
    <location>
        <begin position="255"/>
        <end position="337"/>
    </location>
</feature>
<dbReference type="InterPro" id="IPR034151">
    <property type="entry name" value="TOPRIM_DnaG_bac"/>
</dbReference>
<dbReference type="Pfam" id="PF13662">
    <property type="entry name" value="Toprim_4"/>
    <property type="match status" value="1"/>
</dbReference>
<keyword evidence="11" id="KW-0804">Transcription</keyword>
<evidence type="ECO:0000256" key="4">
    <source>
        <dbReference type="ARBA" id="ARBA00022695"/>
    </source>
</evidence>
<dbReference type="InterPro" id="IPR036977">
    <property type="entry name" value="DNA_primase_Znf_CHC2"/>
</dbReference>
<organism evidence="13 14">
    <name type="scientific">Bordetella pseudohinzii</name>
    <dbReference type="NCBI Taxonomy" id="1331258"/>
    <lineage>
        <taxon>Bacteria</taxon>
        <taxon>Pseudomonadati</taxon>
        <taxon>Pseudomonadota</taxon>
        <taxon>Betaproteobacteria</taxon>
        <taxon>Burkholderiales</taxon>
        <taxon>Alcaligenaceae</taxon>
        <taxon>Bordetella</taxon>
    </lineage>
</organism>
<reference evidence="13 14" key="1">
    <citation type="submission" date="2016-07" db="EMBL/GenBank/DDBJ databases">
        <title>Complete genome sequences of Bordetella pseudohinzii.</title>
        <authorList>
            <person name="Spilker T."/>
            <person name="Darrah R."/>
            <person name="LiPuma J.J."/>
        </authorList>
    </citation>
    <scope>NUCLEOTIDE SEQUENCE [LARGE SCALE GENOMIC DNA]</scope>
    <source>
        <strain evidence="13 14">HI4681</strain>
        <plasmid evidence="13 14">unnamed1</plasmid>
    </source>
</reference>
<proteinExistence type="predicted"/>
<evidence type="ECO:0000256" key="6">
    <source>
        <dbReference type="ARBA" id="ARBA00022723"/>
    </source>
</evidence>
<keyword evidence="3" id="KW-0808">Transferase</keyword>
<dbReference type="InterPro" id="IPR050219">
    <property type="entry name" value="DnaG_primase"/>
</dbReference>
<dbReference type="SMART" id="SM00493">
    <property type="entry name" value="TOPRIM"/>
    <property type="match status" value="1"/>
</dbReference>
<evidence type="ECO:0000256" key="5">
    <source>
        <dbReference type="ARBA" id="ARBA00022705"/>
    </source>
</evidence>
<keyword evidence="7" id="KW-0863">Zinc-finger</keyword>
<keyword evidence="1" id="KW-0240">DNA-directed RNA polymerase</keyword>
<dbReference type="Pfam" id="PF01807">
    <property type="entry name" value="Zn_ribbon_DnaG"/>
    <property type="match status" value="1"/>
</dbReference>
<keyword evidence="2" id="KW-0639">Primosome</keyword>
<dbReference type="PANTHER" id="PTHR30313:SF2">
    <property type="entry name" value="DNA PRIMASE"/>
    <property type="match status" value="1"/>
</dbReference>
<sequence length="430" mass="47963">MSQGRRYSHEFLAELRVKVDLVALVGERVKLRRTGGKYVGKCPFHEDRKPSFQIDPAEGFYKCWGCGKTGDAVQWVRERFGTAFVEAVEQLARHAGIELPRAEVGQARESRKHLAPLYQALAEAQRIYWSGMAKSPMAGAFLREERGLKPEIIQKFELGAVGRGVLQLLRRPDQVLLAAGLAVQGEHGRVYDRFRNRVMFPIRNERGHLVSFAGRSLTKADHIPKYLNGPETELFHKERELYGLHLAKSEIRKQKRAVVVEGYFDVIQGHQAGDMCLVASMGTAISHSQVLRLLQLTDEIVFVFDGDGPGRKASLAAAKVFLAAMGDGKSARFAFLPDDHDPDSFLRCYGIIEWQSLLASALPLSQVLARYVSHGLDLAVPECQVVAAGKARECLNLIKDAPMYAKALSAHLERVTRIPLATEHTKWRAS</sequence>
<keyword evidence="14" id="KW-1185">Reference proteome</keyword>
<dbReference type="RefSeq" id="WP_043215404.1">
    <property type="nucleotide sequence ID" value="NZ_CAJGUP010000012.1"/>
</dbReference>
<evidence type="ECO:0000256" key="7">
    <source>
        <dbReference type="ARBA" id="ARBA00022771"/>
    </source>
</evidence>
<keyword evidence="6" id="KW-0479">Metal-binding</keyword>
<evidence type="ECO:0000313" key="13">
    <source>
        <dbReference type="EMBL" id="ANY18516.1"/>
    </source>
</evidence>
<dbReference type="CDD" id="cd03364">
    <property type="entry name" value="TOPRIM_DnaG_primases"/>
    <property type="match status" value="1"/>
</dbReference>
<evidence type="ECO:0000313" key="14">
    <source>
        <dbReference type="Proteomes" id="UP000092950"/>
    </source>
</evidence>
<dbReference type="InterPro" id="IPR013264">
    <property type="entry name" value="DNAG_N"/>
</dbReference>
<gene>
    <name evidence="13" type="ORF">BBN53_21065</name>
</gene>
<keyword evidence="8" id="KW-0862">Zinc</keyword>
<dbReference type="Pfam" id="PF08275">
    <property type="entry name" value="DNAG_N"/>
    <property type="match status" value="1"/>
</dbReference>
<dbReference type="SMART" id="SM00400">
    <property type="entry name" value="ZnF_CHCC"/>
    <property type="match status" value="1"/>
</dbReference>
<keyword evidence="5" id="KW-0235">DNA replication</keyword>
<dbReference type="NCBIfam" id="TIGR01391">
    <property type="entry name" value="dnaG"/>
    <property type="match status" value="1"/>
</dbReference>
<evidence type="ECO:0000256" key="3">
    <source>
        <dbReference type="ARBA" id="ARBA00022679"/>
    </source>
</evidence>
<evidence type="ECO:0000256" key="8">
    <source>
        <dbReference type="ARBA" id="ARBA00022833"/>
    </source>
</evidence>
<evidence type="ECO:0000256" key="9">
    <source>
        <dbReference type="ARBA" id="ARBA00022842"/>
    </source>
</evidence>
<keyword evidence="9" id="KW-0460">Magnesium</keyword>
<dbReference type="SUPFAM" id="SSF56731">
    <property type="entry name" value="DNA primase core"/>
    <property type="match status" value="1"/>
</dbReference>
<evidence type="ECO:0000256" key="2">
    <source>
        <dbReference type="ARBA" id="ARBA00022515"/>
    </source>
</evidence>
<keyword evidence="13" id="KW-0614">Plasmid</keyword>
<protein>
    <submittedName>
        <fullName evidence="13">DNA primase</fullName>
    </submittedName>
</protein>
<dbReference type="SUPFAM" id="SSF57783">
    <property type="entry name" value="Zinc beta-ribbon"/>
    <property type="match status" value="1"/>
</dbReference>
<keyword evidence="4" id="KW-0548">Nucleotidyltransferase</keyword>
<evidence type="ECO:0000256" key="1">
    <source>
        <dbReference type="ARBA" id="ARBA00022478"/>
    </source>
</evidence>
<dbReference type="InterPro" id="IPR002694">
    <property type="entry name" value="Znf_CHC2"/>
</dbReference>
<dbReference type="InterPro" id="IPR006295">
    <property type="entry name" value="DNA_primase_DnaG"/>
</dbReference>
<dbReference type="Gene3D" id="3.90.580.10">
    <property type="entry name" value="Zinc finger, CHC2-type domain"/>
    <property type="match status" value="1"/>
</dbReference>
<dbReference type="PROSITE" id="PS50880">
    <property type="entry name" value="TOPRIM"/>
    <property type="match status" value="1"/>
</dbReference>
<dbReference type="Gene3D" id="3.40.1360.10">
    <property type="match status" value="1"/>
</dbReference>
<dbReference type="EMBL" id="CP016441">
    <property type="protein sequence ID" value="ANY18516.1"/>
    <property type="molecule type" value="Genomic_DNA"/>
</dbReference>
<dbReference type="Gene3D" id="3.90.980.10">
    <property type="entry name" value="DNA primase, catalytic core, N-terminal domain"/>
    <property type="match status" value="1"/>
</dbReference>
<geneLocation type="plasmid" evidence="13 14">
    <name>unnamed1</name>
</geneLocation>
<name>A0ABM6DKU0_9BORD</name>
<dbReference type="Proteomes" id="UP000092950">
    <property type="component" value="Plasmid unnamed1"/>
</dbReference>
<accession>A0ABM6DKU0</accession>
<dbReference type="InterPro" id="IPR006171">
    <property type="entry name" value="TOPRIM_dom"/>
</dbReference>
<evidence type="ECO:0000256" key="11">
    <source>
        <dbReference type="ARBA" id="ARBA00023163"/>
    </source>
</evidence>
<evidence type="ECO:0000259" key="12">
    <source>
        <dbReference type="PROSITE" id="PS50880"/>
    </source>
</evidence>
<dbReference type="PANTHER" id="PTHR30313">
    <property type="entry name" value="DNA PRIMASE"/>
    <property type="match status" value="1"/>
</dbReference>